<keyword evidence="6 9" id="KW-0811">Translocation</keyword>
<evidence type="ECO:0000256" key="1">
    <source>
        <dbReference type="ARBA" id="ARBA00004567"/>
    </source>
</evidence>
<evidence type="ECO:0000256" key="6">
    <source>
        <dbReference type="ARBA" id="ARBA00023010"/>
    </source>
</evidence>
<dbReference type="InterPro" id="IPR011502">
    <property type="entry name" value="Nucleoporin_Nup85"/>
</dbReference>
<keyword evidence="3 9" id="KW-0813">Transport</keyword>
<evidence type="ECO:0000256" key="5">
    <source>
        <dbReference type="ARBA" id="ARBA00022927"/>
    </source>
</evidence>
<keyword evidence="4 9" id="KW-0509">mRNA transport</keyword>
<keyword evidence="11" id="KW-1185">Reference proteome</keyword>
<dbReference type="PANTHER" id="PTHR13373">
    <property type="entry name" value="FROUNT PROTEIN-RELATED"/>
    <property type="match status" value="1"/>
</dbReference>
<evidence type="ECO:0000256" key="4">
    <source>
        <dbReference type="ARBA" id="ARBA00022816"/>
    </source>
</evidence>
<dbReference type="PANTHER" id="PTHR13373:SF21">
    <property type="entry name" value="NUCLEAR PORE COMPLEX PROTEIN NUP85"/>
    <property type="match status" value="1"/>
</dbReference>
<name>A0ABY6LF39_9ARAC</name>
<evidence type="ECO:0000256" key="7">
    <source>
        <dbReference type="ARBA" id="ARBA00023132"/>
    </source>
</evidence>
<keyword evidence="5 9" id="KW-0653">Protein transport</keyword>
<evidence type="ECO:0000256" key="9">
    <source>
        <dbReference type="RuleBase" id="RU365073"/>
    </source>
</evidence>
<sequence length="692" mass="79651">MPPGGHLLIKLIEWIQHHFDSVQNQISELYQYENPTEHQSYWEVVTTCILQGNISQARKLLKLHPNSSQDAFLCLEELLNKMPFYSSSSTISLPEFGLRWHHWQSECESCLEDGIFLCFRNLQDICELLCGKKEAFIKNKGLCQTWYHLLVSLAFYTNPCVKAIELQYKAKECIDIFGGDANMSRYDYILLAAMEFNLEDVIHRSCELDDAWWFATHFTDLVYKKGNVKERIASSLHEYILVNYAGVLMSHCSLWQVGLEYLRFCPTLGKAHLETYIERIPIVTEAKAFKLMSIANRNNLPHVAQSIAKAMGMRALKHSMLESAVSWAIRSEDTKLTSYLADRLLDQYCEKNDISCLELLDNMGPCYLLNEKLAFLAKYREFYQLYKNEKYKEAALILVSLISMKLAPKKFWPTLFLHSIPLLEWVEPVLSNSQTFQLLAALEELLACQPPVLTLADIERRLDINLFRLALTRNIARTFISEAEVPYGSSRCPHWKLVSGHRGEKWEVHAGVAVHAQPVTLTVHALPTVHVTRAHSISSAHHSIGGSIHSRGHSITVQSSGHTISIHYLIDLTYTVAITYPFKTNSNLVKSLPSNQIWARTFDHKKFHCDTSFVYFYIEDIATAVTEMHGTSEALHWTLQQHQTKKRIVEALVFPMVTYGFESWTLSQKRRKRIEAFEMWTWRKATQSAMDK</sequence>
<evidence type="ECO:0000256" key="3">
    <source>
        <dbReference type="ARBA" id="ARBA00022448"/>
    </source>
</evidence>
<evidence type="ECO:0000313" key="10">
    <source>
        <dbReference type="EMBL" id="UYV79788.1"/>
    </source>
</evidence>
<dbReference type="Pfam" id="PF07575">
    <property type="entry name" value="Nucleopor_Nup85"/>
    <property type="match status" value="1"/>
</dbReference>
<evidence type="ECO:0000313" key="11">
    <source>
        <dbReference type="Proteomes" id="UP001235939"/>
    </source>
</evidence>
<keyword evidence="7 9" id="KW-0906">Nuclear pore complex</keyword>
<proteinExistence type="inferred from homology"/>
<keyword evidence="8 9" id="KW-0539">Nucleus</keyword>
<evidence type="ECO:0000256" key="8">
    <source>
        <dbReference type="ARBA" id="ARBA00023242"/>
    </source>
</evidence>
<gene>
    <name evidence="10" type="ORF">LAZ67_18000658</name>
</gene>
<comment type="function">
    <text evidence="9">Functions as a component of the nuclear pore complex (NPC).</text>
</comment>
<dbReference type="EMBL" id="CP092880">
    <property type="protein sequence ID" value="UYV79788.1"/>
    <property type="molecule type" value="Genomic_DNA"/>
</dbReference>
<comment type="subunit">
    <text evidence="9">Component of the nuclear pore complex (NPC).</text>
</comment>
<dbReference type="Proteomes" id="UP001235939">
    <property type="component" value="Chromosome 18"/>
</dbReference>
<comment type="similarity">
    <text evidence="2 9">Belongs to the nucleoporin Nup85 family.</text>
</comment>
<accession>A0ABY6LF39</accession>
<protein>
    <recommendedName>
        <fullName evidence="9">Nuclear pore complex protein Nup85</fullName>
    </recommendedName>
</protein>
<organism evidence="10 11">
    <name type="scientific">Cordylochernes scorpioides</name>
    <dbReference type="NCBI Taxonomy" id="51811"/>
    <lineage>
        <taxon>Eukaryota</taxon>
        <taxon>Metazoa</taxon>
        <taxon>Ecdysozoa</taxon>
        <taxon>Arthropoda</taxon>
        <taxon>Chelicerata</taxon>
        <taxon>Arachnida</taxon>
        <taxon>Pseudoscorpiones</taxon>
        <taxon>Cheliferoidea</taxon>
        <taxon>Chernetidae</taxon>
        <taxon>Cordylochernes</taxon>
    </lineage>
</organism>
<reference evidence="10 11" key="1">
    <citation type="submission" date="2022-01" db="EMBL/GenBank/DDBJ databases">
        <title>A chromosomal length assembly of Cordylochernes scorpioides.</title>
        <authorList>
            <person name="Zeh D."/>
            <person name="Zeh J."/>
        </authorList>
    </citation>
    <scope>NUCLEOTIDE SEQUENCE [LARGE SCALE GENOMIC DNA]</scope>
    <source>
        <strain evidence="10">IN4F17</strain>
        <tissue evidence="10">Whole Body</tissue>
    </source>
</reference>
<keyword evidence="9" id="KW-0472">Membrane</keyword>
<evidence type="ECO:0000256" key="2">
    <source>
        <dbReference type="ARBA" id="ARBA00005573"/>
    </source>
</evidence>
<comment type="subcellular location">
    <subcellularLocation>
        <location evidence="1 9">Nucleus</location>
        <location evidence="1 9">Nuclear pore complex</location>
    </subcellularLocation>
</comment>